<feature type="compositionally biased region" description="Basic and acidic residues" evidence="1">
    <location>
        <begin position="338"/>
        <end position="357"/>
    </location>
</feature>
<feature type="compositionally biased region" description="Basic residues" evidence="1">
    <location>
        <begin position="99"/>
        <end position="110"/>
    </location>
</feature>
<organism evidence="2 3">
    <name type="scientific">Geodia barretti</name>
    <name type="common">Barrett's horny sponge</name>
    <dbReference type="NCBI Taxonomy" id="519541"/>
    <lineage>
        <taxon>Eukaryota</taxon>
        <taxon>Metazoa</taxon>
        <taxon>Porifera</taxon>
        <taxon>Demospongiae</taxon>
        <taxon>Heteroscleromorpha</taxon>
        <taxon>Tetractinellida</taxon>
        <taxon>Astrophorina</taxon>
        <taxon>Geodiidae</taxon>
        <taxon>Geodia</taxon>
    </lineage>
</organism>
<feature type="compositionally biased region" description="Basic and acidic residues" evidence="1">
    <location>
        <begin position="247"/>
        <end position="300"/>
    </location>
</feature>
<feature type="compositionally biased region" description="Basic and acidic residues" evidence="1">
    <location>
        <begin position="89"/>
        <end position="98"/>
    </location>
</feature>
<feature type="compositionally biased region" description="Basic and acidic residues" evidence="1">
    <location>
        <begin position="30"/>
        <end position="62"/>
    </location>
</feature>
<feature type="compositionally biased region" description="Basic and acidic residues" evidence="1">
    <location>
        <begin position="223"/>
        <end position="236"/>
    </location>
</feature>
<feature type="compositionally biased region" description="Basic and acidic residues" evidence="1">
    <location>
        <begin position="9"/>
        <end position="19"/>
    </location>
</feature>
<dbReference type="Gene3D" id="3.80.10.10">
    <property type="entry name" value="Ribonuclease Inhibitor"/>
    <property type="match status" value="1"/>
</dbReference>
<feature type="compositionally biased region" description="Polar residues" evidence="1">
    <location>
        <begin position="319"/>
        <end position="328"/>
    </location>
</feature>
<feature type="compositionally biased region" description="Basic and acidic residues" evidence="1">
    <location>
        <begin position="466"/>
        <end position="492"/>
    </location>
</feature>
<feature type="compositionally biased region" description="Basic and acidic residues" evidence="1">
    <location>
        <begin position="155"/>
        <end position="167"/>
    </location>
</feature>
<name>A0AA35TMD1_GEOBA</name>
<feature type="region of interest" description="Disordered" evidence="1">
    <location>
        <begin position="697"/>
        <end position="722"/>
    </location>
</feature>
<dbReference type="SUPFAM" id="SSF52047">
    <property type="entry name" value="RNI-like"/>
    <property type="match status" value="1"/>
</dbReference>
<feature type="compositionally biased region" description="Basic and acidic residues" evidence="1">
    <location>
        <begin position="431"/>
        <end position="448"/>
    </location>
</feature>
<dbReference type="PANTHER" id="PTHR46844:SF1">
    <property type="entry name" value="SLR5058 PROTEIN"/>
    <property type="match status" value="1"/>
</dbReference>
<evidence type="ECO:0000313" key="2">
    <source>
        <dbReference type="EMBL" id="CAI8050238.1"/>
    </source>
</evidence>
<feature type="compositionally biased region" description="Acidic residues" evidence="1">
    <location>
        <begin position="393"/>
        <end position="402"/>
    </location>
</feature>
<feature type="compositionally biased region" description="Basic and acidic residues" evidence="1">
    <location>
        <begin position="411"/>
        <end position="421"/>
    </location>
</feature>
<feature type="compositionally biased region" description="Basic residues" evidence="1">
    <location>
        <begin position="531"/>
        <end position="543"/>
    </location>
</feature>
<feature type="compositionally biased region" description="Acidic residues" evidence="1">
    <location>
        <begin position="366"/>
        <end position="378"/>
    </location>
</feature>
<feature type="compositionally biased region" description="Basic residues" evidence="1">
    <location>
        <begin position="20"/>
        <end position="29"/>
    </location>
</feature>
<evidence type="ECO:0000256" key="1">
    <source>
        <dbReference type="SAM" id="MobiDB-lite"/>
    </source>
</evidence>
<feature type="compositionally biased region" description="Polar residues" evidence="1">
    <location>
        <begin position="513"/>
        <end position="528"/>
    </location>
</feature>
<feature type="compositionally biased region" description="Basic residues" evidence="1">
    <location>
        <begin position="493"/>
        <end position="503"/>
    </location>
</feature>
<accession>A0AA35TMD1</accession>
<sequence>MEPFKHKHPEVYEREGKRESKAKRKRKDKGKSLRDEFSEMPSDKHEYQSSDEITIKKDETPKKHILPKLKPGNESSSVQKEMVSSPFHSDTRRKESQYGKRKFKGKKGKMLKSEKELRETQYSAARKAAAAASGEQEQYSPDREVSGKPTHIPKRKGEVESESKDESSPTSSSEEETSEVASATANVKKTVAHTGQMIQTADDEREIENKKRKSSKKQSLLQEEQHFADKEGKRVTPEITTPSIPPSKDKYLAKGKEKENIAVKKREKEVGKAAASGERDQHSPGREVSGKPTQRKKDVESESDSESSTSSASEDEASKVTSHASATENVKKSKLKSQARETEKHAEKKREKAELAGKKAAAVEDSAQEDSEDEESDRSEDKEDRDAEQVYSNEEEDTEPDYESFAATSEDEVRRKNEKSLKRITIAVIKGRQEGTARETGKGKEKGVRVTTNAPVGSLGENESPGYRKDQENKSLKRELSDPGKDQEEREIKSKKRSRRRHRENSMSPMARGSSSPSTSQEEQNQPRTKGLGKQKRQKKKEHQSRSSEIDDSSPESDRVKNLPEDGKKKLAGIFTRFFGELCCAIVNPVVIAAELQKKCLISKATMIEMFKSPESQQDKTIGLVSQLEKKIDSDPDCLFVFIEVLLQNQALQSTGNEMLRETGKVCPDRVAVKFPRKLPTTDSMISSMGRMAEELSIEKSSARKDGGRSSQEPRSESNVSPEKFVGFLEPELVNLTNIVGVRVKVKWRSIGLGLSFKDWELNGIYATKCRELDPPQECMTEVFSQWKSGLKNEYSWKKLAEVLVSPAVNETELLGHMYKELTVGKVCPDRVAVKFPSQLPTTDAMGSSMGRMAEELSIEKSSARKDGGRSSQQPKEERVRYMTEVFSKEPELQVNFLKYMFHVPHIKSMMYIPLNCAIIAQVYYESQSSRHVGIPRTRTQLYKALTHSLLVRHMEMKEQNYDYSSMFPEGLNEEDKKDFKTLAKFAFYSYHGLKEDIHQILGRSSKKLSKSELWKVTFFKEDIPEGLIHFGFMNESTEMYAGKGVEETFSFLHLSLQEYLAAWHLAKSYSIEFQVAYHRLACVPQCGRPSATDVYKGDNREEKALISSLEPLGKSLVEPAIFLAGITGMRCQSGDDRNHWEMYLSLDIASIESARMVLLRSLYEAQNQTMRPRIYNCNIVSSFPTPYDCYALSYCVSHLDQFNLTVFIEDGDDVSLLETFVKGLEDHRKSTTPKIKFLHLNCGYVANAFNRCIYWLNKVDIDTFCLESTVLKYAIDNNLLQSLVKFESLEIDNSDLRSWEWLPSLKSLTELKALSITNIASEEYMSPPPTEDLCWLLEHRLTEMKLDLQTSTDTLVDSVLKSALKSKQITKLELPSISRKAMASVHSIILHCPSLTTLRLEDTRLGYDGILYICSALRFNTTLRHLVILEDVQRPIPYRLGRGHTMSMKRVPLPGKATCTDFLLELNNILKDNTTLEEIKIQSGLFLPLSAA</sequence>
<keyword evidence="3" id="KW-1185">Reference proteome</keyword>
<proteinExistence type="predicted"/>
<dbReference type="InterPro" id="IPR032675">
    <property type="entry name" value="LRR_dom_sf"/>
</dbReference>
<protein>
    <submittedName>
        <fullName evidence="2">Uncharacterized protein</fullName>
    </submittedName>
</protein>
<comment type="caution">
    <text evidence="2">The sequence shown here is derived from an EMBL/GenBank/DDBJ whole genome shotgun (WGS) entry which is preliminary data.</text>
</comment>
<dbReference type="PANTHER" id="PTHR46844">
    <property type="entry name" value="SLR5058 PROTEIN"/>
    <property type="match status" value="1"/>
</dbReference>
<feature type="compositionally biased region" description="Basic and acidic residues" evidence="1">
    <location>
        <begin position="697"/>
        <end position="716"/>
    </location>
</feature>
<dbReference type="EMBL" id="CASHTH010003844">
    <property type="protein sequence ID" value="CAI8050238.1"/>
    <property type="molecule type" value="Genomic_DNA"/>
</dbReference>
<feature type="region of interest" description="Disordered" evidence="1">
    <location>
        <begin position="1"/>
        <end position="564"/>
    </location>
</feature>
<reference evidence="2" key="1">
    <citation type="submission" date="2023-03" db="EMBL/GenBank/DDBJ databases">
        <authorList>
            <person name="Steffen K."/>
            <person name="Cardenas P."/>
        </authorList>
    </citation>
    <scope>NUCLEOTIDE SEQUENCE</scope>
</reference>
<feature type="compositionally biased region" description="Basic and acidic residues" evidence="1">
    <location>
        <begin position="379"/>
        <end position="388"/>
    </location>
</feature>
<feature type="region of interest" description="Disordered" evidence="1">
    <location>
        <begin position="857"/>
        <end position="879"/>
    </location>
</feature>
<dbReference type="Proteomes" id="UP001174909">
    <property type="component" value="Unassembled WGS sequence"/>
</dbReference>
<evidence type="ECO:0000313" key="3">
    <source>
        <dbReference type="Proteomes" id="UP001174909"/>
    </source>
</evidence>
<gene>
    <name evidence="2" type="ORF">GBAR_LOCUS27609</name>
</gene>